<dbReference type="RefSeq" id="WP_101177214.1">
    <property type="nucleotide sequence ID" value="NZ_PISE01000022.1"/>
</dbReference>
<proteinExistence type="predicted"/>
<keyword evidence="2 3" id="KW-0238">DNA-binding</keyword>
<evidence type="ECO:0000256" key="3">
    <source>
        <dbReference type="PROSITE-ProRule" id="PRU00335"/>
    </source>
</evidence>
<dbReference type="AlphaFoldDB" id="A0A2N0Z1W4"/>
<dbReference type="PANTHER" id="PTHR43479:SF11">
    <property type="entry name" value="ACREF_ENVCD OPERON REPRESSOR-RELATED"/>
    <property type="match status" value="1"/>
</dbReference>
<dbReference type="SUPFAM" id="SSF46689">
    <property type="entry name" value="Homeodomain-like"/>
    <property type="match status" value="1"/>
</dbReference>
<evidence type="ECO:0000256" key="1">
    <source>
        <dbReference type="ARBA" id="ARBA00022491"/>
    </source>
</evidence>
<keyword evidence="1" id="KW-0678">Repressor</keyword>
<dbReference type="Gene3D" id="1.10.357.10">
    <property type="entry name" value="Tetracycline Repressor, domain 2"/>
    <property type="match status" value="1"/>
</dbReference>
<dbReference type="InterPro" id="IPR050624">
    <property type="entry name" value="HTH-type_Tx_Regulator"/>
</dbReference>
<comment type="caution">
    <text evidence="5">The sequence shown here is derived from an EMBL/GenBank/DDBJ whole genome shotgun (WGS) entry which is preliminary data.</text>
</comment>
<keyword evidence="6" id="KW-1185">Reference proteome</keyword>
<dbReference type="Proteomes" id="UP000233375">
    <property type="component" value="Unassembled WGS sequence"/>
</dbReference>
<dbReference type="Pfam" id="PF00440">
    <property type="entry name" value="TetR_N"/>
    <property type="match status" value="1"/>
</dbReference>
<gene>
    <name evidence="5" type="ORF">CWS01_10805</name>
</gene>
<dbReference type="PRINTS" id="PR00455">
    <property type="entry name" value="HTHTETR"/>
</dbReference>
<reference evidence="5 6" key="1">
    <citation type="journal article" date="2003" name="Int. J. Syst. Evol. Microbiol.">
        <title>Bacillus nealsonii sp. nov., isolated from a spacecraft-assembly facility, whose spores are gamma-radiation resistant.</title>
        <authorList>
            <person name="Venkateswaran K."/>
            <person name="Kempf M."/>
            <person name="Chen F."/>
            <person name="Satomi M."/>
            <person name="Nicholson W."/>
            <person name="Kern R."/>
        </authorList>
    </citation>
    <scope>NUCLEOTIDE SEQUENCE [LARGE SCALE GENOMIC DNA]</scope>
    <source>
        <strain evidence="5 6">FO-92</strain>
    </source>
</reference>
<evidence type="ECO:0000259" key="4">
    <source>
        <dbReference type="PROSITE" id="PS50977"/>
    </source>
</evidence>
<evidence type="ECO:0000256" key="2">
    <source>
        <dbReference type="ARBA" id="ARBA00023125"/>
    </source>
</evidence>
<feature type="domain" description="HTH tetR-type" evidence="4">
    <location>
        <begin position="12"/>
        <end position="72"/>
    </location>
</feature>
<dbReference type="EMBL" id="PISE01000022">
    <property type="protein sequence ID" value="PKG23479.1"/>
    <property type="molecule type" value="Genomic_DNA"/>
</dbReference>
<sequence>MDSLSGKQSPELDTPKLIIQVAYSLFMELGYRAVSTRKIAQTCGITQPALYHHFKNKQEIYIEVLIDAIDQIEAALFAIKKKHTEIKERLYGVTCYFMQNYQVDLMQMFHDLQHEMPLEIQKNIEEKWKKGFLLPIINMLDEAIAKGEIAALEKIHTTSHEISLLLLSIIKSAIQPDYLKKMSVLEQQIYINNKARLIVHIFLSGIK</sequence>
<organism evidence="5 6">
    <name type="scientific">Niallia nealsonii</name>
    <dbReference type="NCBI Taxonomy" id="115979"/>
    <lineage>
        <taxon>Bacteria</taxon>
        <taxon>Bacillati</taxon>
        <taxon>Bacillota</taxon>
        <taxon>Bacilli</taxon>
        <taxon>Bacillales</taxon>
        <taxon>Bacillaceae</taxon>
        <taxon>Niallia</taxon>
    </lineage>
</organism>
<name>A0A2N0Z1W4_9BACI</name>
<dbReference type="PROSITE" id="PS50977">
    <property type="entry name" value="HTH_TETR_2"/>
    <property type="match status" value="1"/>
</dbReference>
<dbReference type="InterPro" id="IPR023772">
    <property type="entry name" value="DNA-bd_HTH_TetR-type_CS"/>
</dbReference>
<dbReference type="OrthoDB" id="9814200at2"/>
<dbReference type="PANTHER" id="PTHR43479">
    <property type="entry name" value="ACREF/ENVCD OPERON REPRESSOR-RELATED"/>
    <property type="match status" value="1"/>
</dbReference>
<feature type="DNA-binding region" description="H-T-H motif" evidence="3">
    <location>
        <begin position="35"/>
        <end position="54"/>
    </location>
</feature>
<dbReference type="InterPro" id="IPR001647">
    <property type="entry name" value="HTH_TetR"/>
</dbReference>
<evidence type="ECO:0000313" key="6">
    <source>
        <dbReference type="Proteomes" id="UP000233375"/>
    </source>
</evidence>
<accession>A0A2N0Z1W4</accession>
<evidence type="ECO:0000313" key="5">
    <source>
        <dbReference type="EMBL" id="PKG23479.1"/>
    </source>
</evidence>
<dbReference type="PROSITE" id="PS01081">
    <property type="entry name" value="HTH_TETR_1"/>
    <property type="match status" value="1"/>
</dbReference>
<dbReference type="InterPro" id="IPR009057">
    <property type="entry name" value="Homeodomain-like_sf"/>
</dbReference>
<protein>
    <recommendedName>
        <fullName evidence="4">HTH tetR-type domain-containing protein</fullName>
    </recommendedName>
</protein>
<dbReference type="GO" id="GO:0003677">
    <property type="term" value="F:DNA binding"/>
    <property type="evidence" value="ECO:0007669"/>
    <property type="project" value="UniProtKB-UniRule"/>
</dbReference>